<keyword evidence="1" id="KW-0472">Membrane</keyword>
<dbReference type="Proteomes" id="UP000770889">
    <property type="component" value="Unassembled WGS sequence"/>
</dbReference>
<sequence>MTMKQPVDFTVTPTFMTKLSLMMGLALLPHVANIPANISLYLLLLLTWRIAGLYWTRLQPGRWMLLAATLISILIVYSQYQTLLGRDAGVALLGMMLMLKVNEITKRRDIYVSVFISYFVIITQFLFSQSVLLTVYLVAVVIGLTSLLMEINRVTPPRKPYLPVVSTFKITLQALPIALVLFIIFPRITQPLWNFSSEASARTGLDDRVTPGAISELIESSEVAFRVQFMQPPPPKQQRYWRGLVMWDTDGYSWFTDEKQMFRRETIQLMMIDNPIKYEIFLEPHDEEWLFALDLPLEAPPRSRLTQDFQLLYNEPVTKPINYSLHSLTRYGMTQLTPGLRHRALQLGENVTQRQRDLVAQWRADSVDDRAIVDQALAFFNTEPFIYTLSPPRYPSNPVDEFLFEGMAGFCEHYATGFTQLMRIAGIPSRLVLGYQGGEYNALGDYFIIRQYHAHAWSEVWLEGRGWVRIDPTAAVAPERIEYPLRLAFGEQGAPAMFEIDGGGMVTSMMRHFTHALDSANIQWRRWVVGYSREHQFTLMRNFGLDSYTAMQWSLVTLGIVAIVLLLVGLNIVRQGRLLLSPAQRVYQQFCDKLSRIGISRRSYEGPMDFSRRAARNRPDLARQIMAIVDLYIKLRYASQESDGRQQRLFARQVRQFRPRQR</sequence>
<dbReference type="InterPro" id="IPR025403">
    <property type="entry name" value="TgpA-like_C"/>
</dbReference>
<evidence type="ECO:0000313" key="3">
    <source>
        <dbReference type="EMBL" id="MBT2989620.1"/>
    </source>
</evidence>
<dbReference type="InterPro" id="IPR021878">
    <property type="entry name" value="TgpA_N"/>
</dbReference>
<dbReference type="PANTHER" id="PTHR42736">
    <property type="entry name" value="PROTEIN-GLUTAMINE GAMMA-GLUTAMYLTRANSFERASE"/>
    <property type="match status" value="1"/>
</dbReference>
<dbReference type="InterPro" id="IPR038765">
    <property type="entry name" value="Papain-like_cys_pep_sf"/>
</dbReference>
<accession>A0A944M9L3</accession>
<feature type="transmembrane region" description="Helical" evidence="1">
    <location>
        <begin position="110"/>
        <end position="127"/>
    </location>
</feature>
<keyword evidence="1" id="KW-1133">Transmembrane helix</keyword>
<dbReference type="SMART" id="SM00460">
    <property type="entry name" value="TGc"/>
    <property type="match status" value="1"/>
</dbReference>
<dbReference type="SUPFAM" id="SSF54001">
    <property type="entry name" value="Cysteine proteinases"/>
    <property type="match status" value="1"/>
</dbReference>
<evidence type="ECO:0000256" key="1">
    <source>
        <dbReference type="SAM" id="Phobius"/>
    </source>
</evidence>
<reference evidence="3 4" key="1">
    <citation type="submission" date="2021-05" db="EMBL/GenBank/DDBJ databases">
        <title>Genetic and Functional Diversity in Clade A Lucinid endosymbionts from the Bahamas.</title>
        <authorList>
            <person name="Giani N.M."/>
            <person name="Engel A.S."/>
            <person name="Campbell B.J."/>
        </authorList>
    </citation>
    <scope>NUCLEOTIDE SEQUENCE [LARGE SCALE GENOMIC DNA]</scope>
    <source>
        <strain evidence="3">LUC16012Gg_MoonRockCtena</strain>
    </source>
</reference>
<feature type="transmembrane region" description="Helical" evidence="1">
    <location>
        <begin position="20"/>
        <end position="48"/>
    </location>
</feature>
<protein>
    <submittedName>
        <fullName evidence="3">DUF3488 and transglutaminase-like domain-containing protein</fullName>
    </submittedName>
</protein>
<name>A0A944M9L3_9GAMM</name>
<dbReference type="Pfam" id="PF11992">
    <property type="entry name" value="TgpA_N"/>
    <property type="match status" value="1"/>
</dbReference>
<proteinExistence type="predicted"/>
<dbReference type="InterPro" id="IPR002931">
    <property type="entry name" value="Transglutaminase-like"/>
</dbReference>
<feature type="transmembrane region" description="Helical" evidence="1">
    <location>
        <begin position="133"/>
        <end position="149"/>
    </location>
</feature>
<organism evidence="3 4">
    <name type="scientific">Candidatus Thiodiazotropha taylori</name>
    <dbReference type="NCBI Taxonomy" id="2792791"/>
    <lineage>
        <taxon>Bacteria</taxon>
        <taxon>Pseudomonadati</taxon>
        <taxon>Pseudomonadota</taxon>
        <taxon>Gammaproteobacteria</taxon>
        <taxon>Chromatiales</taxon>
        <taxon>Sedimenticolaceae</taxon>
        <taxon>Candidatus Thiodiazotropha</taxon>
    </lineage>
</organism>
<feature type="transmembrane region" description="Helical" evidence="1">
    <location>
        <begin position="60"/>
        <end position="77"/>
    </location>
</feature>
<comment type="caution">
    <text evidence="3">The sequence shown here is derived from an EMBL/GenBank/DDBJ whole genome shotgun (WGS) entry which is preliminary data.</text>
</comment>
<dbReference type="Gene3D" id="3.10.620.30">
    <property type="match status" value="1"/>
</dbReference>
<dbReference type="EMBL" id="JAHHGM010000009">
    <property type="protein sequence ID" value="MBT2989620.1"/>
    <property type="molecule type" value="Genomic_DNA"/>
</dbReference>
<evidence type="ECO:0000259" key="2">
    <source>
        <dbReference type="SMART" id="SM00460"/>
    </source>
</evidence>
<feature type="transmembrane region" description="Helical" evidence="1">
    <location>
        <begin position="550"/>
        <end position="573"/>
    </location>
</feature>
<evidence type="ECO:0000313" key="4">
    <source>
        <dbReference type="Proteomes" id="UP000770889"/>
    </source>
</evidence>
<gene>
    <name evidence="3" type="ORF">KME65_11705</name>
</gene>
<keyword evidence="1" id="KW-0812">Transmembrane</keyword>
<dbReference type="Pfam" id="PF01841">
    <property type="entry name" value="Transglut_core"/>
    <property type="match status" value="1"/>
</dbReference>
<feature type="domain" description="Transglutaminase-like" evidence="2">
    <location>
        <begin position="403"/>
        <end position="474"/>
    </location>
</feature>
<dbReference type="Pfam" id="PF13559">
    <property type="entry name" value="DUF4129"/>
    <property type="match status" value="1"/>
</dbReference>
<feature type="transmembrane region" description="Helical" evidence="1">
    <location>
        <begin position="161"/>
        <end position="185"/>
    </location>
</feature>
<dbReference type="InterPro" id="IPR052901">
    <property type="entry name" value="Bact_TGase-like"/>
</dbReference>
<dbReference type="PANTHER" id="PTHR42736:SF1">
    <property type="entry name" value="PROTEIN-GLUTAMINE GAMMA-GLUTAMYLTRANSFERASE"/>
    <property type="match status" value="1"/>
</dbReference>
<dbReference type="AlphaFoldDB" id="A0A944M9L3"/>